<comment type="caution">
    <text evidence="1">The sequence shown here is derived from an EMBL/GenBank/DDBJ whole genome shotgun (WGS) entry which is preliminary data.</text>
</comment>
<dbReference type="EMBL" id="BKCJ010009020">
    <property type="protein sequence ID" value="GEU85021.1"/>
    <property type="molecule type" value="Genomic_DNA"/>
</dbReference>
<gene>
    <name evidence="1" type="ORF">Tci_056999</name>
</gene>
<name>A0A6L2NFJ4_TANCI</name>
<accession>A0A6L2NFJ4</accession>
<reference evidence="1" key="1">
    <citation type="journal article" date="2019" name="Sci. Rep.">
        <title>Draft genome of Tanacetum cinerariifolium, the natural source of mosquito coil.</title>
        <authorList>
            <person name="Yamashiro T."/>
            <person name="Shiraishi A."/>
            <person name="Satake H."/>
            <person name="Nakayama K."/>
        </authorList>
    </citation>
    <scope>NUCLEOTIDE SEQUENCE</scope>
</reference>
<feature type="non-terminal residue" evidence="1">
    <location>
        <position position="1"/>
    </location>
</feature>
<protein>
    <submittedName>
        <fullName evidence="1">Uncharacterized protein</fullName>
    </submittedName>
</protein>
<dbReference type="AlphaFoldDB" id="A0A6L2NFJ4"/>
<evidence type="ECO:0000313" key="1">
    <source>
        <dbReference type="EMBL" id="GEU85021.1"/>
    </source>
</evidence>
<sequence length="45" mass="5148">YEVTPPDSIPLRHTFLGCYKLDDDDEEEDVLGVASLDSRYGKPKY</sequence>
<organism evidence="1">
    <name type="scientific">Tanacetum cinerariifolium</name>
    <name type="common">Dalmatian daisy</name>
    <name type="synonym">Chrysanthemum cinerariifolium</name>
    <dbReference type="NCBI Taxonomy" id="118510"/>
    <lineage>
        <taxon>Eukaryota</taxon>
        <taxon>Viridiplantae</taxon>
        <taxon>Streptophyta</taxon>
        <taxon>Embryophyta</taxon>
        <taxon>Tracheophyta</taxon>
        <taxon>Spermatophyta</taxon>
        <taxon>Magnoliopsida</taxon>
        <taxon>eudicotyledons</taxon>
        <taxon>Gunneridae</taxon>
        <taxon>Pentapetalae</taxon>
        <taxon>asterids</taxon>
        <taxon>campanulids</taxon>
        <taxon>Asterales</taxon>
        <taxon>Asteraceae</taxon>
        <taxon>Asteroideae</taxon>
        <taxon>Anthemideae</taxon>
        <taxon>Anthemidinae</taxon>
        <taxon>Tanacetum</taxon>
    </lineage>
</organism>
<proteinExistence type="predicted"/>